<evidence type="ECO:0000259" key="4">
    <source>
        <dbReference type="PROSITE" id="PS51149"/>
    </source>
</evidence>
<dbReference type="GO" id="GO:0005829">
    <property type="term" value="C:cytosol"/>
    <property type="evidence" value="ECO:0007669"/>
    <property type="project" value="TreeGrafter"/>
</dbReference>
<dbReference type="PROSITE" id="PS51554">
    <property type="entry name" value="PFL"/>
    <property type="match status" value="1"/>
</dbReference>
<accession>A0A375I2D6</accession>
<dbReference type="PROSITE" id="PS00850">
    <property type="entry name" value="GLY_RADICAL_1"/>
    <property type="match status" value="1"/>
</dbReference>
<evidence type="ECO:0000259" key="5">
    <source>
        <dbReference type="PROSITE" id="PS51554"/>
    </source>
</evidence>
<keyword evidence="1 3" id="KW-0556">Organic radical</keyword>
<dbReference type="PROSITE" id="PS51149">
    <property type="entry name" value="GLY_RADICAL_2"/>
    <property type="match status" value="1"/>
</dbReference>
<dbReference type="InterPro" id="IPR010098">
    <property type="entry name" value="PFL2/GDeHydtase_fam"/>
</dbReference>
<evidence type="ECO:0000256" key="1">
    <source>
        <dbReference type="ARBA" id="ARBA00022818"/>
    </source>
</evidence>
<protein>
    <submittedName>
        <fullName evidence="6">Glycyl radical enzyme, PFL2/glycerol dehydratase family</fullName>
    </submittedName>
</protein>
<proteinExistence type="predicted"/>
<dbReference type="NCBIfam" id="TIGR01774">
    <property type="entry name" value="PFL2-3"/>
    <property type="match status" value="1"/>
</dbReference>
<evidence type="ECO:0000313" key="7">
    <source>
        <dbReference type="Proteomes" id="UP000265962"/>
    </source>
</evidence>
<dbReference type="InterPro" id="IPR051215">
    <property type="entry name" value="GRE"/>
</dbReference>
<keyword evidence="7" id="KW-1185">Reference proteome</keyword>
<feature type="modified residue" description="Glycine radical" evidence="3">
    <location>
        <position position="767"/>
    </location>
</feature>
<dbReference type="SUPFAM" id="SSF51998">
    <property type="entry name" value="PFL-like glycyl radical enzymes"/>
    <property type="match status" value="1"/>
</dbReference>
<gene>
    <name evidence="6" type="ORF">PROPJV5_1955</name>
</gene>
<sequence>MTTTISHRPSIMNIEQSPRIGALRTAMLDEPRVVSIEQARITTRVYRDNPDEPVIVKKALALAAALREMEITIRPGELLVGNRTPTARAGVVSPEAGASWVDREIETLPTRPQDRFDVDQGTIDEFREHIYPFWTGVSLEDVIAERHGPRIKEISKVVKINQTDHAQGHICPDVDLWLRMGPAGLGAQAERLGEDASGEQRDFYRAVGIVMSGACDFLQRYAALARAQAAESPDRRARELTEVARVCQGLASRPAEGFHEALQSVWMLFVILHMESNASSFSPGRLDVILQPYLEDSRGNGLSDEAALELVECLWLKFNEIVYMRNASSAKYFAGFPIGFNICVGGQDVNGEDVVNDVSYLFLAAQSHLGMPQPNLSVRLHEGTSEELLTEAVRVVAKGSGMPQFFNDKSVVPALKAVGIAEHDARNYAVVGCVELTTQGNNLGWSDAAMFNLDKALELTLTGGVDLLTGERIGPDLGSLESYASYEELEASFAKMIDHYVDAMIAACEQVERAHMDVLPTAFLSAVIDDCLSTGRDVTAGGAVYNLSGIQMIQVASLADSLAALKKLVFEERRISPQTMMAALKADFQGYEVEQALMLNKAPKYGNDIAYVDELGAKWADYFAEKLRSYTNARGGRYHTGMYTVSAHVPMGQNVGASPDGRRAGTPLADGGLSPVYGRDMAGPTAVLKSVSAMDNTWTSNGGLLNLKFLPEFFDSETNIAKFVSFLRAFVDLEIPHVQFNVVRAEDLIAAKAHPDQYRSLTVRVAGYTAYFVELAGDLQDEIIARTTQEL</sequence>
<dbReference type="Pfam" id="PF02901">
    <property type="entry name" value="PFL-like"/>
    <property type="match status" value="1"/>
</dbReference>
<dbReference type="AlphaFoldDB" id="A0A375I2D6"/>
<dbReference type="Gene3D" id="3.20.70.20">
    <property type="match status" value="1"/>
</dbReference>
<dbReference type="Pfam" id="PF01228">
    <property type="entry name" value="Gly_radical"/>
    <property type="match status" value="1"/>
</dbReference>
<reference evidence="7" key="1">
    <citation type="submission" date="2018-02" db="EMBL/GenBank/DDBJ databases">
        <authorList>
            <person name="Hornung B."/>
        </authorList>
    </citation>
    <scope>NUCLEOTIDE SEQUENCE [LARGE SCALE GENOMIC DNA]</scope>
</reference>
<evidence type="ECO:0000313" key="6">
    <source>
        <dbReference type="EMBL" id="SPF68981.1"/>
    </source>
</evidence>
<dbReference type="InterPro" id="IPR004184">
    <property type="entry name" value="PFL_dom"/>
</dbReference>
<keyword evidence="2" id="KW-0456">Lyase</keyword>
<evidence type="ECO:0000256" key="2">
    <source>
        <dbReference type="ARBA" id="ARBA00023239"/>
    </source>
</evidence>
<dbReference type="PANTHER" id="PTHR43641">
    <property type="entry name" value="FORMATE ACETYLTRANSFERASE 3-RELATED"/>
    <property type="match status" value="1"/>
</dbReference>
<evidence type="ECO:0000256" key="3">
    <source>
        <dbReference type="PROSITE-ProRule" id="PRU00493"/>
    </source>
</evidence>
<dbReference type="InterPro" id="IPR001150">
    <property type="entry name" value="Gly_radical"/>
</dbReference>
<feature type="domain" description="PFL" evidence="5">
    <location>
        <begin position="18"/>
        <end position="663"/>
    </location>
</feature>
<feature type="domain" description="Glycine radical" evidence="4">
    <location>
        <begin position="671"/>
        <end position="791"/>
    </location>
</feature>
<dbReference type="Proteomes" id="UP000265962">
    <property type="component" value="Unassembled WGS sequence"/>
</dbReference>
<dbReference type="RefSeq" id="WP_220474399.1">
    <property type="nucleotide sequence ID" value="NZ_OMOH01000007.1"/>
</dbReference>
<organism evidence="6 7">
    <name type="scientific">Propionibacterium ruminifibrarum</name>
    <dbReference type="NCBI Taxonomy" id="1962131"/>
    <lineage>
        <taxon>Bacteria</taxon>
        <taxon>Bacillati</taxon>
        <taxon>Actinomycetota</taxon>
        <taxon>Actinomycetes</taxon>
        <taxon>Propionibacteriales</taxon>
        <taxon>Propionibacteriaceae</taxon>
        <taxon>Propionibacterium</taxon>
    </lineage>
</organism>
<dbReference type="EMBL" id="OMOH01000007">
    <property type="protein sequence ID" value="SPF68981.1"/>
    <property type="molecule type" value="Genomic_DNA"/>
</dbReference>
<dbReference type="GO" id="GO:0016829">
    <property type="term" value="F:lyase activity"/>
    <property type="evidence" value="ECO:0007669"/>
    <property type="project" value="UniProtKB-KW"/>
</dbReference>
<dbReference type="InterPro" id="IPR019777">
    <property type="entry name" value="Form_AcTrfase_GR_CS"/>
</dbReference>
<dbReference type="PANTHER" id="PTHR43641:SF3">
    <property type="entry name" value="DEHYDRATASE PFLD-RELATED"/>
    <property type="match status" value="1"/>
</dbReference>
<name>A0A375I2D6_9ACTN</name>